<evidence type="ECO:0000313" key="5">
    <source>
        <dbReference type="Proteomes" id="UP000002186"/>
    </source>
</evidence>
<dbReference type="EMBL" id="CP001281">
    <property type="protein sequence ID" value="ACK53900.1"/>
    <property type="molecule type" value="Genomic_DNA"/>
</dbReference>
<feature type="domain" description="NIT" evidence="2">
    <location>
        <begin position="30"/>
        <end position="295"/>
    </location>
</feature>
<dbReference type="InterPro" id="IPR011006">
    <property type="entry name" value="CheY-like_superfamily"/>
</dbReference>
<dbReference type="STRING" id="85643.Tmz1t_1141"/>
<dbReference type="GO" id="GO:0003723">
    <property type="term" value="F:RNA binding"/>
    <property type="evidence" value="ECO:0007669"/>
    <property type="project" value="InterPro"/>
</dbReference>
<dbReference type="RefSeq" id="WP_012584883.1">
    <property type="nucleotide sequence ID" value="NC_011662.2"/>
</dbReference>
<evidence type="ECO:0000259" key="2">
    <source>
        <dbReference type="PROSITE" id="PS50906"/>
    </source>
</evidence>
<dbReference type="Gene3D" id="1.10.10.10">
    <property type="entry name" value="Winged helix-like DNA-binding domain superfamily/Winged helix DNA-binding domain"/>
    <property type="match status" value="1"/>
</dbReference>
<dbReference type="PROSITE" id="PS50921">
    <property type="entry name" value="ANTAR"/>
    <property type="match status" value="1"/>
</dbReference>
<reference evidence="4 5" key="2">
    <citation type="journal article" date="2012" name="Stand. Genomic Sci.">
        <title>Complete genome sequence of Thauera aminoaromatica strain MZ1T.</title>
        <authorList>
            <person name="Jiang K."/>
            <person name="Sanseverino J."/>
            <person name="Chauhan A."/>
            <person name="Lucas S."/>
            <person name="Copeland A."/>
            <person name="Lapidus A."/>
            <person name="Del Rio T.G."/>
            <person name="Dalin E."/>
            <person name="Tice H."/>
            <person name="Bruce D."/>
            <person name="Goodwin L."/>
            <person name="Pitluck S."/>
            <person name="Sims D."/>
            <person name="Brettin T."/>
            <person name="Detter J.C."/>
            <person name="Han C."/>
            <person name="Chang Y.J."/>
            <person name="Larimer F."/>
            <person name="Land M."/>
            <person name="Hauser L."/>
            <person name="Kyrpides N.C."/>
            <person name="Mikhailova N."/>
            <person name="Moser S."/>
            <person name="Jegier P."/>
            <person name="Close D."/>
            <person name="Debruyn J.M."/>
            <person name="Wang Y."/>
            <person name="Layton A.C."/>
            <person name="Allen M.S."/>
            <person name="Sayler G.S."/>
        </authorList>
    </citation>
    <scope>NUCLEOTIDE SEQUENCE [LARGE SCALE GENOMIC DNA]</scope>
    <source>
        <strain evidence="4 5">MZ1T</strain>
    </source>
</reference>
<feature type="region of interest" description="Disordered" evidence="1">
    <location>
        <begin position="334"/>
        <end position="355"/>
    </location>
</feature>
<dbReference type="SMART" id="SM01012">
    <property type="entry name" value="ANTAR"/>
    <property type="match status" value="1"/>
</dbReference>
<dbReference type="eggNOG" id="COG3707">
    <property type="taxonomic scope" value="Bacteria"/>
</dbReference>
<dbReference type="KEGG" id="tmz:Tmz1t_1141"/>
<dbReference type="InterPro" id="IPR010910">
    <property type="entry name" value="Nitrate/nitrite_sensing_bac"/>
</dbReference>
<dbReference type="Pfam" id="PF03861">
    <property type="entry name" value="ANTAR"/>
    <property type="match status" value="1"/>
</dbReference>
<proteinExistence type="predicted"/>
<organism evidence="4 5">
    <name type="scientific">Thauera aminoaromatica</name>
    <dbReference type="NCBI Taxonomy" id="164330"/>
    <lineage>
        <taxon>Bacteria</taxon>
        <taxon>Pseudomonadati</taxon>
        <taxon>Pseudomonadota</taxon>
        <taxon>Betaproteobacteria</taxon>
        <taxon>Rhodocyclales</taxon>
        <taxon>Zoogloeaceae</taxon>
        <taxon>Thauera</taxon>
    </lineage>
</organism>
<dbReference type="OrthoDB" id="9782798at2"/>
<evidence type="ECO:0000256" key="1">
    <source>
        <dbReference type="SAM" id="MobiDB-lite"/>
    </source>
</evidence>
<evidence type="ECO:0000313" key="4">
    <source>
        <dbReference type="EMBL" id="ACK53900.1"/>
    </source>
</evidence>
<dbReference type="HOGENOM" id="CLU_052982_0_0_4"/>
<keyword evidence="5" id="KW-1185">Reference proteome</keyword>
<accession>C4ZJG7</accession>
<dbReference type="InterPro" id="IPR005561">
    <property type="entry name" value="ANTAR"/>
</dbReference>
<dbReference type="PROSITE" id="PS50906">
    <property type="entry name" value="NIT"/>
    <property type="match status" value="1"/>
</dbReference>
<evidence type="ECO:0008006" key="6">
    <source>
        <dbReference type="Google" id="ProtNLM"/>
    </source>
</evidence>
<dbReference type="InterPro" id="IPR013587">
    <property type="entry name" value="Nitrate/nitrite_sensing"/>
</dbReference>
<reference evidence="5" key="1">
    <citation type="submission" date="2009-05" db="EMBL/GenBank/DDBJ databases">
        <title>Complete sequence of chromosome of Thauera sp. MZ1T.</title>
        <authorList>
            <consortium name="US DOE Joint Genome Institute"/>
            <person name="Lucas S."/>
            <person name="Copeland A."/>
            <person name="Lapidus A."/>
            <person name="Glavina del Rio T."/>
            <person name="Dalin E."/>
            <person name="Tice H."/>
            <person name="Bruce D."/>
            <person name="Goodwin L."/>
            <person name="Pitluck S."/>
            <person name="Sims D."/>
            <person name="Brettin T."/>
            <person name="Detter J.C."/>
            <person name="Han C."/>
            <person name="Larimer F."/>
            <person name="Land M."/>
            <person name="Hauser L."/>
            <person name="Kyrpides N."/>
            <person name="Mikhailova N."/>
            <person name="Sayler G.S."/>
        </authorList>
    </citation>
    <scope>NUCLEOTIDE SEQUENCE [LARGE SCALE GENOMIC DNA]</scope>
    <source>
        <strain evidence="5">MZ1T</strain>
    </source>
</reference>
<name>C4ZJG7_THASP</name>
<dbReference type="Proteomes" id="UP000002186">
    <property type="component" value="Chromosome"/>
</dbReference>
<protein>
    <recommendedName>
        <fullName evidence="6">ANTAR domain-containing protein</fullName>
    </recommendedName>
</protein>
<dbReference type="Pfam" id="PF08376">
    <property type="entry name" value="NIT"/>
    <property type="match status" value="1"/>
</dbReference>
<feature type="domain" description="ANTAR" evidence="3">
    <location>
        <begin position="388"/>
        <end position="449"/>
    </location>
</feature>
<sequence>MESILAFLVAARRCELRELEQLARSCELVRAVSELVHRLQAERGCSNLHLAAGGRHFDGDRAACVAASIEADAALRTWLEQADVLDARGGAAPTGGSRLLTRIALALHALDGLPALRATIAAGRCTPHEATQRFTQAIAALLALVFEAADIATDPAISRLLVALFNLMQGKEFAGQERAAGAAAFAAGRANAAANARHPAEPDLLHLIETQEACFARFAAFCPPEVRSAWDAACQAMPLAELERLRRKLLAAGKGGALPSALAEPWFACCSARLDHLRVIEDLLAGGLRAACAARIAALQRDPDDPEVLMCALAGGADAAPVFLAGGADELAGVPGEGDEPGTGQTAIAPGAERPAAAPGRLELAADPFGPRLTRSLVDVLHAQSCRLQAMGEELAAVRASLDERKLIDRAKAVLMRHQGLSEDAAYRLIRQTAMNQGRRLPDVARAVLELEAFLPGVASAG</sequence>
<gene>
    <name evidence="4" type="ordered locus">Tmz1t_1141</name>
</gene>
<dbReference type="InterPro" id="IPR036388">
    <property type="entry name" value="WH-like_DNA-bd_sf"/>
</dbReference>
<dbReference type="AlphaFoldDB" id="C4ZJG7"/>
<dbReference type="SUPFAM" id="SSF52172">
    <property type="entry name" value="CheY-like"/>
    <property type="match status" value="1"/>
</dbReference>
<evidence type="ECO:0000259" key="3">
    <source>
        <dbReference type="PROSITE" id="PS50921"/>
    </source>
</evidence>